<keyword evidence="2" id="KW-1185">Reference proteome</keyword>
<dbReference type="EMBL" id="CM042051">
    <property type="protein sequence ID" value="KAI3729024.1"/>
    <property type="molecule type" value="Genomic_DNA"/>
</dbReference>
<sequence length="100" mass="11431">MLPNRSPPSSDCLALHIGIDFTVLLRDFNQEELEKCRDNLNSCLEKIQNSNYGPWFDIMGAGIYSVILADLKNVKEDYSSKEWTYQYGVLATMLSIFIAF</sequence>
<organism evidence="1 2">
    <name type="scientific">Arctium lappa</name>
    <name type="common">Greater burdock</name>
    <name type="synonym">Lappa major</name>
    <dbReference type="NCBI Taxonomy" id="4217"/>
    <lineage>
        <taxon>Eukaryota</taxon>
        <taxon>Viridiplantae</taxon>
        <taxon>Streptophyta</taxon>
        <taxon>Embryophyta</taxon>
        <taxon>Tracheophyta</taxon>
        <taxon>Spermatophyta</taxon>
        <taxon>Magnoliopsida</taxon>
        <taxon>eudicotyledons</taxon>
        <taxon>Gunneridae</taxon>
        <taxon>Pentapetalae</taxon>
        <taxon>asterids</taxon>
        <taxon>campanulids</taxon>
        <taxon>Asterales</taxon>
        <taxon>Asteraceae</taxon>
        <taxon>Carduoideae</taxon>
        <taxon>Cardueae</taxon>
        <taxon>Arctiinae</taxon>
        <taxon>Arctium</taxon>
    </lineage>
</organism>
<accession>A0ACB9C487</accession>
<dbReference type="Proteomes" id="UP001055879">
    <property type="component" value="Linkage Group LG05"/>
</dbReference>
<reference evidence="2" key="1">
    <citation type="journal article" date="2022" name="Mol. Ecol. Resour.">
        <title>The genomes of chicory, endive, great burdock and yacon provide insights into Asteraceae palaeo-polyploidization history and plant inulin production.</title>
        <authorList>
            <person name="Fan W."/>
            <person name="Wang S."/>
            <person name="Wang H."/>
            <person name="Wang A."/>
            <person name="Jiang F."/>
            <person name="Liu H."/>
            <person name="Zhao H."/>
            <person name="Xu D."/>
            <person name="Zhang Y."/>
        </authorList>
    </citation>
    <scope>NUCLEOTIDE SEQUENCE [LARGE SCALE GENOMIC DNA]</scope>
    <source>
        <strain evidence="2">cv. Niubang</strain>
    </source>
</reference>
<proteinExistence type="predicted"/>
<protein>
    <submittedName>
        <fullName evidence="1">Uncharacterized protein</fullName>
    </submittedName>
</protein>
<name>A0ACB9C487_ARCLA</name>
<evidence type="ECO:0000313" key="1">
    <source>
        <dbReference type="EMBL" id="KAI3729024.1"/>
    </source>
</evidence>
<gene>
    <name evidence="1" type="ORF">L6452_17670</name>
</gene>
<comment type="caution">
    <text evidence="1">The sequence shown here is derived from an EMBL/GenBank/DDBJ whole genome shotgun (WGS) entry which is preliminary data.</text>
</comment>
<evidence type="ECO:0000313" key="2">
    <source>
        <dbReference type="Proteomes" id="UP001055879"/>
    </source>
</evidence>
<reference evidence="1 2" key="2">
    <citation type="journal article" date="2022" name="Mol. Ecol. Resour.">
        <title>The genomes of chicory, endive, great burdock and yacon provide insights into Asteraceae paleo-polyploidization history and plant inulin production.</title>
        <authorList>
            <person name="Fan W."/>
            <person name="Wang S."/>
            <person name="Wang H."/>
            <person name="Wang A."/>
            <person name="Jiang F."/>
            <person name="Liu H."/>
            <person name="Zhao H."/>
            <person name="Xu D."/>
            <person name="Zhang Y."/>
        </authorList>
    </citation>
    <scope>NUCLEOTIDE SEQUENCE [LARGE SCALE GENOMIC DNA]</scope>
    <source>
        <strain evidence="2">cv. Niubang</strain>
    </source>
</reference>